<sequence>MELLNTQNSINTKMSASDMFAVENAVNNYNKTLVVEGRKTSNELGKDDFLKLLITQLQNQDPTSPMENTEFISQMAQFSSLEQMTNMSTSFSRMASYINSSEAAATLGKTVELEIGDTSVQGVVEGATRGENPQIIVNGMYYSMDKIKAVYAD</sequence>
<name>A0A1I3KA71_9SPIR</name>
<dbReference type="InterPro" id="IPR005648">
    <property type="entry name" value="FlgD"/>
</dbReference>
<evidence type="ECO:0000256" key="3">
    <source>
        <dbReference type="ARBA" id="ARBA00022795"/>
    </source>
</evidence>
<accession>A0A1I3KA71</accession>
<dbReference type="RefSeq" id="WP_074931270.1">
    <property type="nucleotide sequence ID" value="NZ_FORI01000004.1"/>
</dbReference>
<dbReference type="GO" id="GO:0044781">
    <property type="term" value="P:bacterial-type flagellum organization"/>
    <property type="evidence" value="ECO:0007669"/>
    <property type="project" value="UniProtKB-KW"/>
</dbReference>
<keyword evidence="3" id="KW-1005">Bacterial flagellum biogenesis</keyword>
<evidence type="ECO:0000256" key="1">
    <source>
        <dbReference type="ARBA" id="ARBA00010577"/>
    </source>
</evidence>
<dbReference type="EMBL" id="FORI01000004">
    <property type="protein sequence ID" value="SFI69357.1"/>
    <property type="molecule type" value="Genomic_DNA"/>
</dbReference>
<reference evidence="6" key="1">
    <citation type="submission" date="2016-10" db="EMBL/GenBank/DDBJ databases">
        <authorList>
            <person name="Varghese N."/>
            <person name="Submissions S."/>
        </authorList>
    </citation>
    <scope>NUCLEOTIDE SEQUENCE [LARGE SCALE GENOMIC DNA]</scope>
    <source>
        <strain evidence="6">XBD1002</strain>
    </source>
</reference>
<keyword evidence="5" id="KW-0966">Cell projection</keyword>
<evidence type="ECO:0000256" key="4">
    <source>
        <dbReference type="ARBA" id="ARBA00024746"/>
    </source>
</evidence>
<comment type="similarity">
    <text evidence="1">Belongs to the FlgD family.</text>
</comment>
<keyword evidence="6" id="KW-1185">Reference proteome</keyword>
<dbReference type="OrthoDB" id="280334at2"/>
<keyword evidence="5" id="KW-0969">Cilium</keyword>
<evidence type="ECO:0000313" key="6">
    <source>
        <dbReference type="Proteomes" id="UP000182737"/>
    </source>
</evidence>
<gene>
    <name evidence="5" type="ORF">SAMN04487775_104166</name>
</gene>
<dbReference type="Pfam" id="PF03963">
    <property type="entry name" value="FlgD"/>
    <property type="match status" value="1"/>
</dbReference>
<dbReference type="AlphaFoldDB" id="A0A1I3KA71"/>
<protein>
    <recommendedName>
        <fullName evidence="2">Basal-body rod modification protein FlgD</fullName>
    </recommendedName>
</protein>
<dbReference type="NCBIfam" id="NF007197">
    <property type="entry name" value="PRK09618.1"/>
    <property type="match status" value="1"/>
</dbReference>
<evidence type="ECO:0000256" key="2">
    <source>
        <dbReference type="ARBA" id="ARBA00016013"/>
    </source>
</evidence>
<comment type="function">
    <text evidence="4">Required for flagellar hook formation. May act as a scaffolding protein.</text>
</comment>
<proteinExistence type="inferred from homology"/>
<organism evidence="5 6">
    <name type="scientific">Treponema bryantii</name>
    <dbReference type="NCBI Taxonomy" id="163"/>
    <lineage>
        <taxon>Bacteria</taxon>
        <taxon>Pseudomonadati</taxon>
        <taxon>Spirochaetota</taxon>
        <taxon>Spirochaetia</taxon>
        <taxon>Spirochaetales</taxon>
        <taxon>Treponemataceae</taxon>
        <taxon>Treponema</taxon>
    </lineage>
</organism>
<keyword evidence="5" id="KW-0282">Flagellum</keyword>
<dbReference type="Proteomes" id="UP000182737">
    <property type="component" value="Unassembled WGS sequence"/>
</dbReference>
<evidence type="ECO:0000313" key="5">
    <source>
        <dbReference type="EMBL" id="SFI69357.1"/>
    </source>
</evidence>